<gene>
    <name evidence="9" type="ORF">FCM35_KLT07495</name>
</gene>
<evidence type="ECO:0000256" key="5">
    <source>
        <dbReference type="ARBA" id="ARBA00023242"/>
    </source>
</evidence>
<evidence type="ECO:0000256" key="7">
    <source>
        <dbReference type="SAM" id="MobiDB-lite"/>
    </source>
</evidence>
<dbReference type="PANTHER" id="PTHR33057">
    <property type="entry name" value="TRANSCRIPTION REPRESSOR OFP7-RELATED"/>
    <property type="match status" value="1"/>
</dbReference>
<keyword evidence="3 6" id="KW-0805">Transcription regulation</keyword>
<dbReference type="Pfam" id="PF13724">
    <property type="entry name" value="DNA_binding_2"/>
    <property type="match status" value="1"/>
</dbReference>
<sequence length="306" mass="35087">MGNHKFKLSDMIPNAWFYKLKEMGNRGGGNNTKRMKKTKPYYQHYASPSPPCTPHKQNQPLTPNRASYYISRKLELDADKLLSVPSPKTIDTQFTLLDSPRKSKRKTKKRQLKPMCTVTKPVNSTDSFRCGCRVRKPEPEPEPDPETDSGTDWSQPCCTCRVTTSPTDIIIDVTGPERFVSKKLPPIVTKSPPKEKKSPPKETQRLKTRGKSPRVLTKKIKHRKSNARRKDCAILDSFAVVKSSSDPIKDFRESMVEMIIENNIRKSKDLEDLLACYLSLNSTEYHSVIVKVFEQIWFDLTDINRL</sequence>
<evidence type="ECO:0000256" key="3">
    <source>
        <dbReference type="ARBA" id="ARBA00023015"/>
    </source>
</evidence>
<dbReference type="GO" id="GO:0003677">
    <property type="term" value="F:DNA binding"/>
    <property type="evidence" value="ECO:0007669"/>
    <property type="project" value="InterPro"/>
</dbReference>
<comment type="subcellular location">
    <subcellularLocation>
        <location evidence="1 6">Nucleus</location>
    </subcellularLocation>
</comment>
<name>A0A833QWT3_9POAL</name>
<dbReference type="InterPro" id="IPR038933">
    <property type="entry name" value="Ovate"/>
</dbReference>
<dbReference type="PANTHER" id="PTHR33057:SF128">
    <property type="entry name" value="TRANSCRIPTION REPRESSOR OFP3"/>
    <property type="match status" value="1"/>
</dbReference>
<keyword evidence="10" id="KW-1185">Reference proteome</keyword>
<feature type="domain" description="OVATE" evidence="8">
    <location>
        <begin position="240"/>
        <end position="299"/>
    </location>
</feature>
<comment type="caution">
    <text evidence="9">The sequence shown here is derived from an EMBL/GenBank/DDBJ whole genome shotgun (WGS) entry which is preliminary data.</text>
</comment>
<reference evidence="9" key="1">
    <citation type="submission" date="2020-01" db="EMBL/GenBank/DDBJ databases">
        <title>Genome sequence of Kobresia littledalei, the first chromosome-level genome in the family Cyperaceae.</title>
        <authorList>
            <person name="Qu G."/>
        </authorList>
    </citation>
    <scope>NUCLEOTIDE SEQUENCE</scope>
    <source>
        <strain evidence="9">C.B.Clarke</strain>
        <tissue evidence="9">Leaf</tissue>
    </source>
</reference>
<evidence type="ECO:0000256" key="4">
    <source>
        <dbReference type="ARBA" id="ARBA00023163"/>
    </source>
</evidence>
<evidence type="ECO:0000256" key="2">
    <source>
        <dbReference type="ARBA" id="ARBA00022491"/>
    </source>
</evidence>
<dbReference type="NCBIfam" id="TIGR01568">
    <property type="entry name" value="A_thal_3678"/>
    <property type="match status" value="1"/>
</dbReference>
<proteinExistence type="predicted"/>
<feature type="region of interest" description="Disordered" evidence="7">
    <location>
        <begin position="182"/>
        <end position="212"/>
    </location>
</feature>
<dbReference type="PROSITE" id="PS51754">
    <property type="entry name" value="OVATE"/>
    <property type="match status" value="1"/>
</dbReference>
<evidence type="ECO:0000259" key="8">
    <source>
        <dbReference type="PROSITE" id="PS51754"/>
    </source>
</evidence>
<keyword evidence="5 6" id="KW-0539">Nucleus</keyword>
<feature type="region of interest" description="Disordered" evidence="7">
    <location>
        <begin position="133"/>
        <end position="153"/>
    </location>
</feature>
<comment type="function">
    <text evidence="6">Transcriptional repressor that regulates multiple aspects of plant growth and development.</text>
</comment>
<dbReference type="Proteomes" id="UP000623129">
    <property type="component" value="Unassembled WGS sequence"/>
</dbReference>
<dbReference type="InterPro" id="IPR025830">
    <property type="entry name" value="DNA_bnd_dom_ovate"/>
</dbReference>
<feature type="compositionally biased region" description="Basic and acidic residues" evidence="7">
    <location>
        <begin position="192"/>
        <end position="205"/>
    </location>
</feature>
<accession>A0A833QWT3</accession>
<dbReference type="EMBL" id="SWLB01000017">
    <property type="protein sequence ID" value="KAF3327377.1"/>
    <property type="molecule type" value="Genomic_DNA"/>
</dbReference>
<dbReference type="GO" id="GO:0005634">
    <property type="term" value="C:nucleus"/>
    <property type="evidence" value="ECO:0007669"/>
    <property type="project" value="UniProtKB-SubCell"/>
</dbReference>
<organism evidence="9 10">
    <name type="scientific">Carex littledalei</name>
    <dbReference type="NCBI Taxonomy" id="544730"/>
    <lineage>
        <taxon>Eukaryota</taxon>
        <taxon>Viridiplantae</taxon>
        <taxon>Streptophyta</taxon>
        <taxon>Embryophyta</taxon>
        <taxon>Tracheophyta</taxon>
        <taxon>Spermatophyta</taxon>
        <taxon>Magnoliopsida</taxon>
        <taxon>Liliopsida</taxon>
        <taxon>Poales</taxon>
        <taxon>Cyperaceae</taxon>
        <taxon>Cyperoideae</taxon>
        <taxon>Cariceae</taxon>
        <taxon>Carex</taxon>
        <taxon>Carex subgen. Euthyceras</taxon>
    </lineage>
</organism>
<evidence type="ECO:0000256" key="1">
    <source>
        <dbReference type="ARBA" id="ARBA00004123"/>
    </source>
</evidence>
<dbReference type="OrthoDB" id="1928390at2759"/>
<dbReference type="InterPro" id="IPR006458">
    <property type="entry name" value="Ovate_C"/>
</dbReference>
<keyword evidence="2 6" id="KW-0678">Repressor</keyword>
<keyword evidence="4 6" id="KW-0804">Transcription</keyword>
<evidence type="ECO:0000313" key="10">
    <source>
        <dbReference type="Proteomes" id="UP000623129"/>
    </source>
</evidence>
<protein>
    <recommendedName>
        <fullName evidence="6">Transcription repressor</fullName>
    </recommendedName>
    <alternativeName>
        <fullName evidence="6">Ovate family protein</fullName>
    </alternativeName>
</protein>
<feature type="compositionally biased region" description="Acidic residues" evidence="7">
    <location>
        <begin position="140"/>
        <end position="149"/>
    </location>
</feature>
<evidence type="ECO:0000313" key="9">
    <source>
        <dbReference type="EMBL" id="KAF3327377.1"/>
    </source>
</evidence>
<dbReference type="AlphaFoldDB" id="A0A833QWT3"/>
<evidence type="ECO:0000256" key="6">
    <source>
        <dbReference type="RuleBase" id="RU367028"/>
    </source>
</evidence>
<dbReference type="GO" id="GO:0045892">
    <property type="term" value="P:negative regulation of DNA-templated transcription"/>
    <property type="evidence" value="ECO:0007669"/>
    <property type="project" value="UniProtKB-UniRule"/>
</dbReference>
<dbReference type="Pfam" id="PF04844">
    <property type="entry name" value="Ovate"/>
    <property type="match status" value="1"/>
</dbReference>